<dbReference type="RefSeq" id="WP_238228470.1">
    <property type="nucleotide sequence ID" value="NZ_BPQD01000048.1"/>
</dbReference>
<feature type="transmembrane region" description="Helical" evidence="1">
    <location>
        <begin position="167"/>
        <end position="197"/>
    </location>
</feature>
<gene>
    <name evidence="2" type="ORF">QWZ12_21775</name>
</gene>
<evidence type="ECO:0000313" key="3">
    <source>
        <dbReference type="Proteomes" id="UP001224644"/>
    </source>
</evidence>
<keyword evidence="1" id="KW-1133">Transmembrane helix</keyword>
<feature type="transmembrane region" description="Helical" evidence="1">
    <location>
        <begin position="54"/>
        <end position="79"/>
    </location>
</feature>
<protein>
    <recommendedName>
        <fullName evidence="4">Glycosyltransferase RgtA/B/C/D-like domain-containing protein</fullName>
    </recommendedName>
</protein>
<dbReference type="EMBL" id="JAUFPX010000043">
    <property type="protein sequence ID" value="MDN3593223.1"/>
    <property type="molecule type" value="Genomic_DNA"/>
</dbReference>
<proteinExistence type="predicted"/>
<dbReference type="Proteomes" id="UP001224644">
    <property type="component" value="Unassembled WGS sequence"/>
</dbReference>
<keyword evidence="1" id="KW-0812">Transmembrane</keyword>
<evidence type="ECO:0000256" key="1">
    <source>
        <dbReference type="SAM" id="Phobius"/>
    </source>
</evidence>
<feature type="transmembrane region" description="Helical" evidence="1">
    <location>
        <begin position="271"/>
        <end position="290"/>
    </location>
</feature>
<feature type="transmembrane region" description="Helical" evidence="1">
    <location>
        <begin position="91"/>
        <end position="110"/>
    </location>
</feature>
<feature type="transmembrane region" description="Helical" evidence="1">
    <location>
        <begin position="209"/>
        <end position="232"/>
    </location>
</feature>
<keyword evidence="3" id="KW-1185">Reference proteome</keyword>
<comment type="caution">
    <text evidence="2">The sequence shown here is derived from an EMBL/GenBank/DDBJ whole genome shotgun (WGS) entry which is preliminary data.</text>
</comment>
<keyword evidence="1" id="KW-0472">Membrane</keyword>
<feature type="transmembrane region" description="Helical" evidence="1">
    <location>
        <begin position="116"/>
        <end position="137"/>
    </location>
</feature>
<accession>A0ABT8BLY3</accession>
<feature type="transmembrane region" description="Helical" evidence="1">
    <location>
        <begin position="302"/>
        <end position="320"/>
    </location>
</feature>
<feature type="transmembrane region" description="Helical" evidence="1">
    <location>
        <begin position="353"/>
        <end position="370"/>
    </location>
</feature>
<organism evidence="2 3">
    <name type="scientific">Methylobacterium adhaesivum</name>
    <dbReference type="NCBI Taxonomy" id="333297"/>
    <lineage>
        <taxon>Bacteria</taxon>
        <taxon>Pseudomonadati</taxon>
        <taxon>Pseudomonadota</taxon>
        <taxon>Alphaproteobacteria</taxon>
        <taxon>Hyphomicrobiales</taxon>
        <taxon>Methylobacteriaceae</taxon>
        <taxon>Methylobacterium</taxon>
    </lineage>
</organism>
<evidence type="ECO:0008006" key="4">
    <source>
        <dbReference type="Google" id="ProtNLM"/>
    </source>
</evidence>
<evidence type="ECO:0000313" key="2">
    <source>
        <dbReference type="EMBL" id="MDN3593223.1"/>
    </source>
</evidence>
<name>A0ABT8BLY3_9HYPH</name>
<sequence length="508" mass="53637">MDRVSPRAAALIAFGVALAFSLAPVPLGAAAIVARIPDDAFYYFVLAKNFATQGTWTFDGVNAATGFHLLFGYALAGLYRIAPEIGFVETYLLVVLVNAALMAAAVYWLAHAARETFGGGGLGVLLVAMSAGGLHLVGFPMESCLVIAAAALSYRLVAADSPGPGVVLAALATGIVGVLARSDYALLPFALLGGFLLHRAWHRRWTVRGLGVPAMLCLGALLGIGLVTLHTYHFTGGFVQRSASIKHFWATVSGYTPWPGLARVIELFEPYGLPRVAVPVVLAGLGLWVIRRGRLRALLDHPLSLGSVLAIVGYGAVYALNGAVQYWYAATFFAAVALLAAGLVAALPVRGRVVPLLVLLYAAGAVWRFANPPWPWQVATMEAGEMLRDAPDLAPVAAWNAGIVAYFAARPVTNLDGLVNDAVYPAVVSGGLAPYLAAQGIRYIVDFPTMLSEEAGRRGGYADGTLRRCARLERTIDPARTFDGTPLTLYRLEPACVASAPRLEATAP</sequence>
<feature type="transmembrane region" description="Helical" evidence="1">
    <location>
        <begin position="326"/>
        <end position="346"/>
    </location>
</feature>
<reference evidence="3" key="1">
    <citation type="journal article" date="2019" name="Int. J. Syst. Evol. Microbiol.">
        <title>The Global Catalogue of Microorganisms (GCM) 10K type strain sequencing project: providing services to taxonomists for standard genome sequencing and annotation.</title>
        <authorList>
            <consortium name="The Broad Institute Genomics Platform"/>
            <consortium name="The Broad Institute Genome Sequencing Center for Infectious Disease"/>
            <person name="Wu L."/>
            <person name="Ma J."/>
        </authorList>
    </citation>
    <scope>NUCLEOTIDE SEQUENCE [LARGE SCALE GENOMIC DNA]</scope>
    <source>
        <strain evidence="3">CECT 7069</strain>
    </source>
</reference>